<organism evidence="2 3">
    <name type="scientific">Drosophila gunungcola</name>
    <name type="common">fruit fly</name>
    <dbReference type="NCBI Taxonomy" id="103775"/>
    <lineage>
        <taxon>Eukaryota</taxon>
        <taxon>Metazoa</taxon>
        <taxon>Ecdysozoa</taxon>
        <taxon>Arthropoda</taxon>
        <taxon>Hexapoda</taxon>
        <taxon>Insecta</taxon>
        <taxon>Pterygota</taxon>
        <taxon>Neoptera</taxon>
        <taxon>Endopterygota</taxon>
        <taxon>Diptera</taxon>
        <taxon>Brachycera</taxon>
        <taxon>Muscomorpha</taxon>
        <taxon>Ephydroidea</taxon>
        <taxon>Drosophilidae</taxon>
        <taxon>Drosophila</taxon>
        <taxon>Sophophora</taxon>
    </lineage>
</organism>
<keyword evidence="1" id="KW-0472">Membrane</keyword>
<comment type="caution">
    <text evidence="2">The sequence shown here is derived from an EMBL/GenBank/DDBJ whole genome shotgun (WGS) entry which is preliminary data.</text>
</comment>
<feature type="transmembrane region" description="Helical" evidence="1">
    <location>
        <begin position="28"/>
        <end position="49"/>
    </location>
</feature>
<gene>
    <name evidence="2" type="ORF">M5D96_008913</name>
</gene>
<proteinExistence type="predicted"/>
<feature type="non-terminal residue" evidence="2">
    <location>
        <position position="77"/>
    </location>
</feature>
<sequence length="77" mass="8921">VKSGLSRFKIPFCSLTAQLQPQPLRVSAVFALCSLPFLFVSLISLRTLAYKIKLKIYSRYLLFFTQFKFATPRQRCI</sequence>
<feature type="non-terminal residue" evidence="2">
    <location>
        <position position="1"/>
    </location>
</feature>
<protein>
    <submittedName>
        <fullName evidence="2">Uncharacterized protein</fullName>
    </submittedName>
</protein>
<evidence type="ECO:0000256" key="1">
    <source>
        <dbReference type="SAM" id="Phobius"/>
    </source>
</evidence>
<accession>A0A9Q0BNR5</accession>
<evidence type="ECO:0000313" key="2">
    <source>
        <dbReference type="EMBL" id="KAI8038224.1"/>
    </source>
</evidence>
<keyword evidence="1" id="KW-1133">Transmembrane helix</keyword>
<keyword evidence="1" id="KW-0812">Transmembrane</keyword>
<name>A0A9Q0BNR5_9MUSC</name>
<keyword evidence="3" id="KW-1185">Reference proteome</keyword>
<dbReference type="Proteomes" id="UP001059596">
    <property type="component" value="Unassembled WGS sequence"/>
</dbReference>
<dbReference type="AlphaFoldDB" id="A0A9Q0BNR5"/>
<reference evidence="2" key="1">
    <citation type="journal article" date="2023" name="Genome Biol. Evol.">
        <title>Long-read-based Genome Assembly of Drosophila gunungcola Reveals Fewer Chemosensory Genes in Flower-breeding Species.</title>
        <authorList>
            <person name="Negi A."/>
            <person name="Liao B.Y."/>
            <person name="Yeh S.D."/>
        </authorList>
    </citation>
    <scope>NUCLEOTIDE SEQUENCE</scope>
    <source>
        <strain evidence="2">Sukarami</strain>
    </source>
</reference>
<dbReference type="EMBL" id="JAMKOV010000008">
    <property type="protein sequence ID" value="KAI8038224.1"/>
    <property type="molecule type" value="Genomic_DNA"/>
</dbReference>
<evidence type="ECO:0000313" key="3">
    <source>
        <dbReference type="Proteomes" id="UP001059596"/>
    </source>
</evidence>